<keyword evidence="4 6" id="KW-0472">Membrane</keyword>
<dbReference type="Gene3D" id="1.25.40.390">
    <property type="match status" value="1"/>
</dbReference>
<keyword evidence="6" id="KW-1133">Transmembrane helix</keyword>
<gene>
    <name evidence="10" type="ORF">F1644_08955</name>
    <name evidence="9" type="ORF">GGR15_003811</name>
</gene>
<reference evidence="9 11" key="2">
    <citation type="submission" date="2020-03" db="EMBL/GenBank/DDBJ databases">
        <title>Genomic Encyclopedia of Type Strains, Phase IV (KMG-IV): sequencing the most valuable type-strain genomes for metagenomic binning, comparative biology and taxonomic classification.</title>
        <authorList>
            <person name="Goeker M."/>
        </authorList>
    </citation>
    <scope>NUCLEOTIDE SEQUENCE [LARGE SCALE GENOMIC DNA]</scope>
    <source>
        <strain evidence="9 11">DSM 105722</strain>
    </source>
</reference>
<accession>A0A7X5YGU3</accession>
<keyword evidence="12" id="KW-1185">Reference proteome</keyword>
<dbReference type="EMBL" id="CP043839">
    <property type="protein sequence ID" value="WOF12384.1"/>
    <property type="molecule type" value="Genomic_DNA"/>
</dbReference>
<reference evidence="10 12" key="1">
    <citation type="submission" date="2019-09" db="EMBL/GenBank/DDBJ databases">
        <title>Butyricimonas paravirosa DSM 105722 (=214-4 = JCM 18677 = CCUG 65563).</title>
        <authorList>
            <person name="Le Roy T."/>
            <person name="Cani P.D."/>
        </authorList>
    </citation>
    <scope>NUCLEOTIDE SEQUENCE [LARGE SCALE GENOMIC DNA]</scope>
    <source>
        <strain evidence="10 12">DSM 105722</strain>
    </source>
</reference>
<dbReference type="GeneID" id="86891415"/>
<evidence type="ECO:0000256" key="2">
    <source>
        <dbReference type="ARBA" id="ARBA00006275"/>
    </source>
</evidence>
<comment type="subcellular location">
    <subcellularLocation>
        <location evidence="1">Cell outer membrane</location>
    </subcellularLocation>
</comment>
<dbReference type="RefSeq" id="WP_118305156.1">
    <property type="nucleotide sequence ID" value="NZ_BMPA01000014.1"/>
</dbReference>
<dbReference type="Proteomes" id="UP001302374">
    <property type="component" value="Chromosome"/>
</dbReference>
<evidence type="ECO:0000256" key="1">
    <source>
        <dbReference type="ARBA" id="ARBA00004442"/>
    </source>
</evidence>
<evidence type="ECO:0000313" key="11">
    <source>
        <dbReference type="Proteomes" id="UP000576368"/>
    </source>
</evidence>
<evidence type="ECO:0000256" key="6">
    <source>
        <dbReference type="SAM" id="Phobius"/>
    </source>
</evidence>
<dbReference type="Proteomes" id="UP000576368">
    <property type="component" value="Unassembled WGS sequence"/>
</dbReference>
<dbReference type="Pfam" id="PF07980">
    <property type="entry name" value="SusD_RagB"/>
    <property type="match status" value="1"/>
</dbReference>
<organism evidence="9 11">
    <name type="scientific">Butyricimonas paravirosa</name>
    <dbReference type="NCBI Taxonomy" id="1472417"/>
    <lineage>
        <taxon>Bacteria</taxon>
        <taxon>Pseudomonadati</taxon>
        <taxon>Bacteroidota</taxon>
        <taxon>Bacteroidia</taxon>
        <taxon>Bacteroidales</taxon>
        <taxon>Odoribacteraceae</taxon>
        <taxon>Butyricimonas</taxon>
    </lineage>
</organism>
<dbReference type="PROSITE" id="PS51257">
    <property type="entry name" value="PROKAR_LIPOPROTEIN"/>
    <property type="match status" value="1"/>
</dbReference>
<keyword evidence="5" id="KW-0998">Cell outer membrane</keyword>
<feature type="transmembrane region" description="Helical" evidence="6">
    <location>
        <begin position="7"/>
        <end position="26"/>
    </location>
</feature>
<name>A0A7X5YGU3_9BACT</name>
<dbReference type="Pfam" id="PF14322">
    <property type="entry name" value="SusD-like_3"/>
    <property type="match status" value="1"/>
</dbReference>
<dbReference type="AlphaFoldDB" id="A0A7X5YGU3"/>
<evidence type="ECO:0000313" key="12">
    <source>
        <dbReference type="Proteomes" id="UP001302374"/>
    </source>
</evidence>
<dbReference type="EMBL" id="JAATLI010000015">
    <property type="protein sequence ID" value="NJC20168.1"/>
    <property type="molecule type" value="Genomic_DNA"/>
</dbReference>
<evidence type="ECO:0000256" key="4">
    <source>
        <dbReference type="ARBA" id="ARBA00023136"/>
    </source>
</evidence>
<evidence type="ECO:0000256" key="5">
    <source>
        <dbReference type="ARBA" id="ARBA00023237"/>
    </source>
</evidence>
<dbReference type="InterPro" id="IPR033985">
    <property type="entry name" value="SusD-like_N"/>
</dbReference>
<dbReference type="GO" id="GO:0009279">
    <property type="term" value="C:cell outer membrane"/>
    <property type="evidence" value="ECO:0007669"/>
    <property type="project" value="UniProtKB-SubCell"/>
</dbReference>
<dbReference type="InterPro" id="IPR011990">
    <property type="entry name" value="TPR-like_helical_dom_sf"/>
</dbReference>
<feature type="domain" description="SusD-like N-terminal" evidence="8">
    <location>
        <begin position="24"/>
        <end position="234"/>
    </location>
</feature>
<comment type="similarity">
    <text evidence="2">Belongs to the SusD family.</text>
</comment>
<evidence type="ECO:0000259" key="8">
    <source>
        <dbReference type="Pfam" id="PF14322"/>
    </source>
</evidence>
<dbReference type="InterPro" id="IPR012944">
    <property type="entry name" value="SusD_RagB_dom"/>
</dbReference>
<sequence>MRKYRNIYIVLNLIFSLMLGACSDFLEESSQDETIPTTTTDYSELLMMYMYKTSKYNYNVLYYLDDDLKVNESKLPTGDYIWGPAALIRTFTWQPDMWELENGASPDDGYEYTYTQIMGINAVLDGVGDAVGTQRDRDLIRAEALGLRAFGYFRIVNMFGEPYNYNKKALGVPLKLTAALVENGIARSTVEEVYNQIVADLEEASKLFAKHPKTRGNYRLNGTTVDILLARAYLYMEEYDKAITAATQAIESAEGLSDYTKMSHGEKEFSLARYDLSEVEWLYGRTYIDPSLCPTGELLTGFTAGDKRRDFWFPVDATWVHKQLCPGELGNNSGANTPGNAIRISEAYLTRAEARVLSPTNKDESGALADLNELRRHRIVGYTDETSTTGLLEKIRQERRLELCYEFHRWFDLRRYGMPSISREFKQRQQDQYKIYTLKEKDPMYTLPFPLDIVNKNIQLVQNASAKAPEREGVLK</sequence>
<evidence type="ECO:0000256" key="3">
    <source>
        <dbReference type="ARBA" id="ARBA00022729"/>
    </source>
</evidence>
<keyword evidence="6" id="KW-0812">Transmembrane</keyword>
<evidence type="ECO:0000313" key="9">
    <source>
        <dbReference type="EMBL" id="NJC20168.1"/>
    </source>
</evidence>
<dbReference type="SUPFAM" id="SSF48452">
    <property type="entry name" value="TPR-like"/>
    <property type="match status" value="1"/>
</dbReference>
<feature type="domain" description="RagB/SusD" evidence="7">
    <location>
        <begin position="331"/>
        <end position="463"/>
    </location>
</feature>
<protein>
    <submittedName>
        <fullName evidence="10">RagB/SusD family nutrient uptake outer membrane protein</fullName>
    </submittedName>
    <submittedName>
        <fullName evidence="9">Tetratricopeptide (TPR) repeat protein</fullName>
    </submittedName>
</protein>
<evidence type="ECO:0000259" key="7">
    <source>
        <dbReference type="Pfam" id="PF07980"/>
    </source>
</evidence>
<evidence type="ECO:0000313" key="10">
    <source>
        <dbReference type="EMBL" id="WOF12384.1"/>
    </source>
</evidence>
<proteinExistence type="inferred from homology"/>
<keyword evidence="3" id="KW-0732">Signal</keyword>
<dbReference type="CDD" id="cd08977">
    <property type="entry name" value="SusD"/>
    <property type="match status" value="1"/>
</dbReference>